<comment type="caution">
    <text evidence="3">The sequence shown here is derived from an EMBL/GenBank/DDBJ whole genome shotgun (WGS) entry which is preliminary data.</text>
</comment>
<dbReference type="SUPFAM" id="SSF55781">
    <property type="entry name" value="GAF domain-like"/>
    <property type="match status" value="1"/>
</dbReference>
<accession>A0A6N8J3V8</accession>
<evidence type="ECO:0000313" key="3">
    <source>
        <dbReference type="EMBL" id="MVT39850.1"/>
    </source>
</evidence>
<protein>
    <submittedName>
        <fullName evidence="3">GAF domain-containing protein</fullName>
    </submittedName>
</protein>
<reference evidence="3 4" key="1">
    <citation type="submission" date="2019-12" db="EMBL/GenBank/DDBJ databases">
        <title>The draft genomic sequence of strain Chitinophaga oryziterrae JCM 16595.</title>
        <authorList>
            <person name="Zhang X."/>
        </authorList>
    </citation>
    <scope>NUCLEOTIDE SEQUENCE [LARGE SCALE GENOMIC DNA]</scope>
    <source>
        <strain evidence="3 4">JCM 16595</strain>
    </source>
</reference>
<dbReference type="Gene3D" id="3.30.450.40">
    <property type="match status" value="1"/>
</dbReference>
<dbReference type="Pfam" id="PF01590">
    <property type="entry name" value="GAF"/>
    <property type="match status" value="1"/>
</dbReference>
<dbReference type="Proteomes" id="UP000468388">
    <property type="component" value="Unassembled WGS sequence"/>
</dbReference>
<proteinExistence type="predicted"/>
<evidence type="ECO:0000256" key="1">
    <source>
        <dbReference type="SAM" id="Coils"/>
    </source>
</evidence>
<sequence>MKKIILDLSGGVAERLHVNSAICFKPFIDYLRKRAEEEQTVKAMLFKSTLSLFDSQNVYDQDIPLEEIHQYEVLLEQVYLCLSAPLAAENELAWALGYPMQPVVFYGTSTLYDLMERRKDYNDLSITPKRTEDHHRERLQIVYSLILKKVYNFQVPLKTGQYHGVKNMDTGLHEYYGVQMNVDFIEVTVKGEKPDIDFKKLYTKLTDGAGYEILEGMLPLDLFTFRGITAVMISDITARMAVQHIRKVQLDSHPGDEDERYKSVMLSLKTLVKNNNIEFDLFPFVRVNDEPVYGYVKGGTGVLFSVWGEDRLSTEEFQRQVKGYTASPRFFFSEDITAPEEQGHVFLEYFRKLGVRSLALMPVFYNHKLVGVLCMHTWKDHTFSESILPLLEPAISAVEQLSQIYIDEFNLEIETIIKEQFTSIQEAVQWKFNEAAWNYLYSKKKGLPVKTVPIRFNEVYPLYGAVDIRNSTIERNKAIIADLEGQLNTLLETLSVLQEYDHSALMEELIFKCGKWKEMLQQDQLNAADENNLTIFVKEDVIPYLTHLSKQDKNTAAIIDEYLLLSDRNLQSNRQALETAMQMINNAVAEYYESQHDTLQQPFPCYFEKFRTDGIEYDIYIGQSIAPDKPFNQFHLKNLRLWQLSSMAAIAKITHGLLPEMPTPLHTTQLIFVHNNVINIAFRTDERKFDVEGAYSIRYQMIKKRIDKVRVRDTEERLTQPDKIVLIYFDKADIHDYLPFIHYLQEKGTLHNDLEELVLEDLQGLTGLKALRVGVVY</sequence>
<evidence type="ECO:0000313" key="4">
    <source>
        <dbReference type="Proteomes" id="UP000468388"/>
    </source>
</evidence>
<gene>
    <name evidence="3" type="ORF">GO495_04590</name>
</gene>
<dbReference type="OrthoDB" id="627374at2"/>
<name>A0A6N8J3V8_9BACT</name>
<keyword evidence="4" id="KW-1185">Reference proteome</keyword>
<keyword evidence="1" id="KW-0175">Coiled coil</keyword>
<dbReference type="InterPro" id="IPR029016">
    <property type="entry name" value="GAF-like_dom_sf"/>
</dbReference>
<evidence type="ECO:0000259" key="2">
    <source>
        <dbReference type="Pfam" id="PF01590"/>
    </source>
</evidence>
<dbReference type="InterPro" id="IPR003018">
    <property type="entry name" value="GAF"/>
</dbReference>
<dbReference type="AlphaFoldDB" id="A0A6N8J3V8"/>
<organism evidence="3 4">
    <name type="scientific">Chitinophaga oryziterrae</name>
    <dbReference type="NCBI Taxonomy" id="1031224"/>
    <lineage>
        <taxon>Bacteria</taxon>
        <taxon>Pseudomonadati</taxon>
        <taxon>Bacteroidota</taxon>
        <taxon>Chitinophagia</taxon>
        <taxon>Chitinophagales</taxon>
        <taxon>Chitinophagaceae</taxon>
        <taxon>Chitinophaga</taxon>
    </lineage>
</organism>
<dbReference type="EMBL" id="WRXO01000001">
    <property type="protein sequence ID" value="MVT39850.1"/>
    <property type="molecule type" value="Genomic_DNA"/>
</dbReference>
<feature type="domain" description="GAF" evidence="2">
    <location>
        <begin position="343"/>
        <end position="392"/>
    </location>
</feature>
<dbReference type="RefSeq" id="WP_157298497.1">
    <property type="nucleotide sequence ID" value="NZ_BAAAZB010000005.1"/>
</dbReference>
<feature type="coiled-coil region" evidence="1">
    <location>
        <begin position="473"/>
        <end position="500"/>
    </location>
</feature>